<keyword evidence="2" id="KW-1185">Reference proteome</keyword>
<dbReference type="RefSeq" id="XP_038816748.1">
    <property type="nucleotide sequence ID" value="XM_038960820.1"/>
</dbReference>
<evidence type="ECO:0000259" key="1">
    <source>
        <dbReference type="Pfam" id="PF20651"/>
    </source>
</evidence>
<sequence length="221" mass="25967">MAENESVECITEHERILQEIESTDTACVGPTLRSVYDDQPNAHKRFMEKLEVRIRNHDREIEKMCNFHHQGFVDAITELLKVRADAEKLMGQVTDTNRRLQDAGREVTAQTEEVIRCRIQQRNMATTVERLQLCLPVLEMYSKLKEQLESKRYYAALKTMEQLEKVYIPRVSRYRFCQIMADNLPKLREDIKDISMSDLKDFLESIRKHSDKIGETAMKQV</sequence>
<dbReference type="GO" id="GO:0000145">
    <property type="term" value="C:exocyst"/>
    <property type="evidence" value="ECO:0007669"/>
    <property type="project" value="TreeGrafter"/>
</dbReference>
<accession>A0A8U0P176</accession>
<dbReference type="GO" id="GO:0016020">
    <property type="term" value="C:membrane"/>
    <property type="evidence" value="ECO:0007669"/>
    <property type="project" value="TreeGrafter"/>
</dbReference>
<name>A0A8U0P176_SALNM</name>
<evidence type="ECO:0000313" key="2">
    <source>
        <dbReference type="Proteomes" id="UP000808372"/>
    </source>
</evidence>
<dbReference type="PANTHER" id="PTHR12702:SF2">
    <property type="entry name" value="EXOCYST COMPLEX COMPONENT 6"/>
    <property type="match status" value="1"/>
</dbReference>
<dbReference type="AlphaFoldDB" id="A0A8U0P176"/>
<dbReference type="GO" id="GO:0006893">
    <property type="term" value="P:Golgi to plasma membrane transport"/>
    <property type="evidence" value="ECO:0007669"/>
    <property type="project" value="TreeGrafter"/>
</dbReference>
<organism evidence="2 3">
    <name type="scientific">Salvelinus namaycush</name>
    <name type="common">Lake trout</name>
    <name type="synonym">Salmo namaycush</name>
    <dbReference type="NCBI Taxonomy" id="8040"/>
    <lineage>
        <taxon>Eukaryota</taxon>
        <taxon>Metazoa</taxon>
        <taxon>Chordata</taxon>
        <taxon>Craniata</taxon>
        <taxon>Vertebrata</taxon>
        <taxon>Euteleostomi</taxon>
        <taxon>Actinopterygii</taxon>
        <taxon>Neopterygii</taxon>
        <taxon>Teleostei</taxon>
        <taxon>Protacanthopterygii</taxon>
        <taxon>Salmoniformes</taxon>
        <taxon>Salmonidae</taxon>
        <taxon>Salmoninae</taxon>
        <taxon>Salvelinus</taxon>
    </lineage>
</organism>
<dbReference type="InterPro" id="IPR007225">
    <property type="entry name" value="EXOC6/Sec15"/>
</dbReference>
<dbReference type="Proteomes" id="UP000808372">
    <property type="component" value="Chromosome 22"/>
</dbReference>
<dbReference type="Pfam" id="PF20651">
    <property type="entry name" value="EXOC6_Sec15_N"/>
    <property type="match status" value="1"/>
</dbReference>
<dbReference type="KEGG" id="snh:120017857"/>
<dbReference type="GO" id="GO:0090522">
    <property type="term" value="P:vesicle tethering involved in exocytosis"/>
    <property type="evidence" value="ECO:0007669"/>
    <property type="project" value="InterPro"/>
</dbReference>
<dbReference type="GO" id="GO:0006886">
    <property type="term" value="P:intracellular protein transport"/>
    <property type="evidence" value="ECO:0007669"/>
    <property type="project" value="InterPro"/>
</dbReference>
<evidence type="ECO:0000313" key="3">
    <source>
        <dbReference type="RefSeq" id="XP_038816748.1"/>
    </source>
</evidence>
<protein>
    <submittedName>
        <fullName evidence="3">Exocyst complex component 6-like</fullName>
    </submittedName>
</protein>
<proteinExistence type="predicted"/>
<reference evidence="3" key="1">
    <citation type="submission" date="2025-08" db="UniProtKB">
        <authorList>
            <consortium name="RefSeq"/>
        </authorList>
    </citation>
    <scope>IDENTIFICATION</scope>
    <source>
        <tissue evidence="3">White muscle</tissue>
    </source>
</reference>
<feature type="domain" description="Exocyst complex component EXOC6/Sec15 N-terminal" evidence="1">
    <location>
        <begin position="49"/>
        <end position="218"/>
    </location>
</feature>
<dbReference type="InterPro" id="IPR048359">
    <property type="entry name" value="EXOC6_Sec15_N"/>
</dbReference>
<dbReference type="PANTHER" id="PTHR12702">
    <property type="entry name" value="SEC15"/>
    <property type="match status" value="1"/>
</dbReference>
<dbReference type="GeneID" id="120017857"/>
<gene>
    <name evidence="3" type="primary">LOC120017857</name>
</gene>